<dbReference type="RefSeq" id="WP_044347001.1">
    <property type="nucleotide sequence ID" value="NZ_AZAC01000004.1"/>
</dbReference>
<comment type="caution">
    <text evidence="2">The sequence shown here is derived from an EMBL/GenBank/DDBJ whole genome shotgun (WGS) entry which is preliminary data.</text>
</comment>
<dbReference type="GO" id="GO:0016747">
    <property type="term" value="F:acyltransferase activity, transferring groups other than amino-acyl groups"/>
    <property type="evidence" value="ECO:0007669"/>
    <property type="project" value="InterPro"/>
</dbReference>
<evidence type="ECO:0000313" key="3">
    <source>
        <dbReference type="Proteomes" id="UP000032233"/>
    </source>
</evidence>
<proteinExistence type="predicted"/>
<dbReference type="SUPFAM" id="SSF55729">
    <property type="entry name" value="Acyl-CoA N-acyltransferases (Nat)"/>
    <property type="match status" value="1"/>
</dbReference>
<dbReference type="AlphaFoldDB" id="A0A0D2JAC5"/>
<sequence length="141" mass="15874">MNFRRMNSEDQTDVIAIQEEITRRSVTDQWREMLGDHVDNPLRPAFVADEEGQVVGFILGEIKVGEFGNELSGWLGMVGVKPNHMGRGTGAHLAEELFRDFKGKKVQEVFTAVPWDSGDMLAFFKNLGFDRSAFINLQLGL</sequence>
<dbReference type="InterPro" id="IPR016181">
    <property type="entry name" value="Acyl_CoA_acyltransferase"/>
</dbReference>
<feature type="domain" description="N-acetyltransferase" evidence="1">
    <location>
        <begin position="1"/>
        <end position="141"/>
    </location>
</feature>
<gene>
    <name evidence="2" type="ORF">X474_04765</name>
</gene>
<keyword evidence="2" id="KW-0808">Transferase</keyword>
<dbReference type="Proteomes" id="UP000032233">
    <property type="component" value="Unassembled WGS sequence"/>
</dbReference>
<dbReference type="Pfam" id="PF00583">
    <property type="entry name" value="Acetyltransf_1"/>
    <property type="match status" value="1"/>
</dbReference>
<dbReference type="STRING" id="1429043.X474_04765"/>
<organism evidence="2 3">
    <name type="scientific">Dethiosulfatarculus sandiegensis</name>
    <dbReference type="NCBI Taxonomy" id="1429043"/>
    <lineage>
        <taxon>Bacteria</taxon>
        <taxon>Pseudomonadati</taxon>
        <taxon>Thermodesulfobacteriota</taxon>
        <taxon>Desulfarculia</taxon>
        <taxon>Desulfarculales</taxon>
        <taxon>Desulfarculaceae</taxon>
        <taxon>Dethiosulfatarculus</taxon>
    </lineage>
</organism>
<keyword evidence="3" id="KW-1185">Reference proteome</keyword>
<dbReference type="FunCoup" id="A0A0D2JAC5">
    <property type="interactions" value="124"/>
</dbReference>
<dbReference type="InParanoid" id="A0A0D2JAC5"/>
<dbReference type="EMBL" id="AZAC01000004">
    <property type="protein sequence ID" value="KIX15089.1"/>
    <property type="molecule type" value="Genomic_DNA"/>
</dbReference>
<evidence type="ECO:0000313" key="2">
    <source>
        <dbReference type="EMBL" id="KIX15089.1"/>
    </source>
</evidence>
<dbReference type="InterPro" id="IPR000182">
    <property type="entry name" value="GNAT_dom"/>
</dbReference>
<dbReference type="Gene3D" id="3.40.630.30">
    <property type="match status" value="1"/>
</dbReference>
<accession>A0A0D2JAC5</accession>
<dbReference type="CDD" id="cd04301">
    <property type="entry name" value="NAT_SF"/>
    <property type="match status" value="1"/>
</dbReference>
<evidence type="ECO:0000259" key="1">
    <source>
        <dbReference type="PROSITE" id="PS51186"/>
    </source>
</evidence>
<name>A0A0D2JAC5_9BACT</name>
<protein>
    <submittedName>
        <fullName evidence="2">GNAT family acetyltransferase</fullName>
    </submittedName>
</protein>
<reference evidence="2 3" key="1">
    <citation type="submission" date="2013-11" db="EMBL/GenBank/DDBJ databases">
        <title>Metagenomic analysis of a methanogenic consortium involved in long chain n-alkane degradation.</title>
        <authorList>
            <person name="Davidova I.A."/>
            <person name="Callaghan A.V."/>
            <person name="Wawrik B."/>
            <person name="Pruitt S."/>
            <person name="Marks C."/>
            <person name="Duncan K.E."/>
            <person name="Suflita J.M."/>
        </authorList>
    </citation>
    <scope>NUCLEOTIDE SEQUENCE [LARGE SCALE GENOMIC DNA]</scope>
    <source>
        <strain evidence="2 3">SPR</strain>
    </source>
</reference>
<dbReference type="PROSITE" id="PS51186">
    <property type="entry name" value="GNAT"/>
    <property type="match status" value="1"/>
</dbReference>